<accession>J0PNX6</accession>
<evidence type="ECO:0000313" key="1">
    <source>
        <dbReference type="EMBL" id="EJF74171.1"/>
    </source>
</evidence>
<name>J0PNX6_9HYPH</name>
<dbReference type="AlphaFoldDB" id="J0PNX6"/>
<dbReference type="EMBL" id="AIMC01000049">
    <property type="protein sequence ID" value="EJF74171.1"/>
    <property type="molecule type" value="Genomic_DNA"/>
</dbReference>
<gene>
    <name evidence="1" type="ORF">ME7_01589</name>
</gene>
<keyword evidence="2" id="KW-1185">Reference proteome</keyword>
<dbReference type="HOGENOM" id="CLU_2271862_0_0_5"/>
<reference evidence="1 2" key="1">
    <citation type="submission" date="2012-03" db="EMBL/GenBank/DDBJ databases">
        <title>The Genome Sequence of Bartonella birtlesii LL-WM9.</title>
        <authorList>
            <consortium name="The Broad Institute Genome Sequencing Platform"/>
            <consortium name="The Broad Institute Genome Sequencing Center for Infectious Disease"/>
            <person name="Feldgarden M."/>
            <person name="Kirby J."/>
            <person name="Kosoy M."/>
            <person name="Birtles R."/>
            <person name="Probert W.S."/>
            <person name="Chiaraviglio L."/>
            <person name="Young S.K."/>
            <person name="Zeng Q."/>
            <person name="Gargeya S."/>
            <person name="Fitzgerald M."/>
            <person name="Haas B."/>
            <person name="Abouelleil A."/>
            <person name="Alvarado L."/>
            <person name="Arachchi H.M."/>
            <person name="Berlin A."/>
            <person name="Chapman S.B."/>
            <person name="Gearin G."/>
            <person name="Goldberg J."/>
            <person name="Griggs A."/>
            <person name="Gujja S."/>
            <person name="Hansen M."/>
            <person name="Heiman D."/>
            <person name="Howarth C."/>
            <person name="Larimer J."/>
            <person name="Lui A."/>
            <person name="MacDonald P.J.P."/>
            <person name="McCowen C."/>
            <person name="Montmayeur A."/>
            <person name="Murphy C."/>
            <person name="Neiman D."/>
            <person name="Pearson M."/>
            <person name="Priest M."/>
            <person name="Roberts A."/>
            <person name="Saif S."/>
            <person name="Shea T."/>
            <person name="Sisk P."/>
            <person name="Stolte C."/>
            <person name="Sykes S."/>
            <person name="Wortman J."/>
            <person name="Nusbaum C."/>
            <person name="Birren B."/>
        </authorList>
    </citation>
    <scope>NUCLEOTIDE SEQUENCE [LARGE SCALE GENOMIC DNA]</scope>
    <source>
        <strain evidence="1 2">LL-WM9</strain>
    </source>
</reference>
<sequence>MYRIFSVYVFKYFCFWGINSLPNYSFLLKYSGSFLFDSFLFFFHNCTAMVCRGKFPMHKIFMRGNSGRDLFNLCFYTLYSGLFLSQGRVVARSLKNDYQILL</sequence>
<protein>
    <submittedName>
        <fullName evidence="1">Uncharacterized protein</fullName>
    </submittedName>
</protein>
<organism evidence="1 2">
    <name type="scientific">Bartonella birtlesii LL-WM9</name>
    <dbReference type="NCBI Taxonomy" id="1094552"/>
    <lineage>
        <taxon>Bacteria</taxon>
        <taxon>Pseudomonadati</taxon>
        <taxon>Pseudomonadota</taxon>
        <taxon>Alphaproteobacteria</taxon>
        <taxon>Hyphomicrobiales</taxon>
        <taxon>Bartonellaceae</taxon>
        <taxon>Bartonella</taxon>
    </lineage>
</organism>
<comment type="caution">
    <text evidence="1">The sequence shown here is derived from an EMBL/GenBank/DDBJ whole genome shotgun (WGS) entry which is preliminary data.</text>
</comment>
<evidence type="ECO:0000313" key="2">
    <source>
        <dbReference type="Proteomes" id="UP000008748"/>
    </source>
</evidence>
<proteinExistence type="predicted"/>
<dbReference type="Proteomes" id="UP000008748">
    <property type="component" value="Unassembled WGS sequence"/>
</dbReference>